<evidence type="ECO:0000313" key="1">
    <source>
        <dbReference type="EMBL" id="SDL61262.1"/>
    </source>
</evidence>
<dbReference type="InterPro" id="IPR027417">
    <property type="entry name" value="P-loop_NTPase"/>
</dbReference>
<dbReference type="RefSeq" id="WP_089684283.1">
    <property type="nucleotide sequence ID" value="NZ_FNFO01000007.1"/>
</dbReference>
<dbReference type="InterPro" id="IPR005331">
    <property type="entry name" value="Sulfotransferase"/>
</dbReference>
<evidence type="ECO:0000313" key="2">
    <source>
        <dbReference type="Proteomes" id="UP000198510"/>
    </source>
</evidence>
<keyword evidence="2" id="KW-1185">Reference proteome</keyword>
<dbReference type="OrthoDB" id="1407035at2"/>
<name>A0A1G9LH29_9BACT</name>
<dbReference type="STRING" id="1075417.SAMN05421823_10747"/>
<proteinExistence type="predicted"/>
<keyword evidence="1" id="KW-0808">Transferase</keyword>
<dbReference type="Gene3D" id="3.40.50.300">
    <property type="entry name" value="P-loop containing nucleotide triphosphate hydrolases"/>
    <property type="match status" value="1"/>
</dbReference>
<dbReference type="GO" id="GO:0016020">
    <property type="term" value="C:membrane"/>
    <property type="evidence" value="ECO:0007669"/>
    <property type="project" value="InterPro"/>
</dbReference>
<reference evidence="1 2" key="1">
    <citation type="submission" date="2016-10" db="EMBL/GenBank/DDBJ databases">
        <authorList>
            <person name="de Groot N.N."/>
        </authorList>
    </citation>
    <scope>NUCLEOTIDE SEQUENCE [LARGE SCALE GENOMIC DNA]</scope>
    <source>
        <strain evidence="1 2">DSM 25186</strain>
    </source>
</reference>
<accession>A0A1G9LH29</accession>
<dbReference type="GO" id="GO:0008146">
    <property type="term" value="F:sulfotransferase activity"/>
    <property type="evidence" value="ECO:0007669"/>
    <property type="project" value="InterPro"/>
</dbReference>
<dbReference type="SUPFAM" id="SSF52540">
    <property type="entry name" value="P-loop containing nucleoside triphosphate hydrolases"/>
    <property type="match status" value="1"/>
</dbReference>
<dbReference type="PANTHER" id="PTHR32301">
    <property type="entry name" value="COUNTIN RECEPTOR CNR3-RELATED"/>
    <property type="match status" value="1"/>
</dbReference>
<dbReference type="Proteomes" id="UP000198510">
    <property type="component" value="Unassembled WGS sequence"/>
</dbReference>
<dbReference type="PANTHER" id="PTHR32301:SF6">
    <property type="entry name" value="GOLVESIN-RELATED"/>
    <property type="match status" value="1"/>
</dbReference>
<gene>
    <name evidence="1" type="ORF">SAMN05421823_10747</name>
</gene>
<dbReference type="InterPro" id="IPR053259">
    <property type="entry name" value="Golvesin-related_Golgi"/>
</dbReference>
<dbReference type="Pfam" id="PF03567">
    <property type="entry name" value="Sulfotransfer_2"/>
    <property type="match status" value="1"/>
</dbReference>
<sequence length="301" mass="36185">MAKFDKLIFLHIPKAGGSTLKDVLNRYYSEENVYYLEVIDQRMQLKEFIDLPKEKKESIQLLEGHMGFGLHNYFERKEQVKYITFFRNPVDRLISLYYYILKNKDHYLYDEVKSKNYALRDFLMSDLTTELDNGMTRVIAGKYPPINQCNDEMFYTAIDHLQQYFVGFGIMERYDESLAYFQKKLALDSVPFYKKVNVNRERKEVIDNELATLIRERNFLDVRIYEWALIHFEKELLNLNDIDHSLQLIRECSKAYSEGRVNVSTTLSRKIYQEGYWQGYKDASRDFHPIRRVKAWLTRKR</sequence>
<dbReference type="EMBL" id="FNFO01000007">
    <property type="protein sequence ID" value="SDL61262.1"/>
    <property type="molecule type" value="Genomic_DNA"/>
</dbReference>
<organism evidence="1 2">
    <name type="scientific">Catalinimonas alkaloidigena</name>
    <dbReference type="NCBI Taxonomy" id="1075417"/>
    <lineage>
        <taxon>Bacteria</taxon>
        <taxon>Pseudomonadati</taxon>
        <taxon>Bacteroidota</taxon>
        <taxon>Cytophagia</taxon>
        <taxon>Cytophagales</taxon>
        <taxon>Catalimonadaceae</taxon>
        <taxon>Catalinimonas</taxon>
    </lineage>
</organism>
<dbReference type="AlphaFoldDB" id="A0A1G9LH29"/>
<protein>
    <submittedName>
        <fullName evidence="1">Sulfotransferase family protein</fullName>
    </submittedName>
</protein>